<dbReference type="InterPro" id="IPR004099">
    <property type="entry name" value="Pyr_nucl-diS_OxRdtase_dimer"/>
</dbReference>
<dbReference type="PANTHER" id="PTHR22912">
    <property type="entry name" value="DISULFIDE OXIDOREDUCTASE"/>
    <property type="match status" value="1"/>
</dbReference>
<keyword evidence="10" id="KW-1185">Reference proteome</keyword>
<sequence length="489" mass="52097">MTGTVNPDRAEWDVVVIGTGPAGETAALYATRFSGLDAVMIEPELVGGECPFWACVPSKALLAPEHLLSAGRDLGGVRELLADRHLDVEGVLRRRDALVDHYDDTGFVGTALSWGVDVIRGKGRVTGEKTVEVNGRTIRARHAVVVATGSVPYCPDNPGLAEARPWFSRDVTAVREVPRRLLIVGGGLVACESATWLRALGAVQITMVERSDRLLPSQEPFAGVAVADSLRASGVDVRLRESVERVSREIVTDAGAGLVHGGPAVVLLAGGEELVVDEILVAAGRRPASTAAGLPERFTVDEHLNVDGHPWLYAVGDVSGESYLTHIGKYQGRVAGEVIAARATGAALDETPFNRHTDRIRAGSVAQVIFTDPEVGVAGLTEAAALARGHDVETVETDLSQVYGGRVQRDHYRGRAKLVVDRRTDTLLGATFVGTNIAELTHSATVAVTAGVPVRALWHAIGSFPTLSEVWSYLLEALDTQRMAWTSRS</sequence>
<dbReference type="Pfam" id="PF07992">
    <property type="entry name" value="Pyr_redox_2"/>
    <property type="match status" value="1"/>
</dbReference>
<evidence type="ECO:0000256" key="2">
    <source>
        <dbReference type="ARBA" id="ARBA00022630"/>
    </source>
</evidence>
<evidence type="ECO:0000313" key="9">
    <source>
        <dbReference type="EMBL" id="GGM21731.1"/>
    </source>
</evidence>
<feature type="domain" description="FAD/NAD(P)-binding" evidence="8">
    <location>
        <begin position="13"/>
        <end position="327"/>
    </location>
</feature>
<dbReference type="GO" id="GO:0050660">
    <property type="term" value="F:flavin adenine dinucleotide binding"/>
    <property type="evidence" value="ECO:0007669"/>
    <property type="project" value="TreeGrafter"/>
</dbReference>
<dbReference type="Gene3D" id="3.30.390.30">
    <property type="match status" value="1"/>
</dbReference>
<reference evidence="9" key="1">
    <citation type="journal article" date="2014" name="Int. J. Syst. Evol. Microbiol.">
        <title>Complete genome sequence of Corynebacterium casei LMG S-19264T (=DSM 44701T), isolated from a smear-ripened cheese.</title>
        <authorList>
            <consortium name="US DOE Joint Genome Institute (JGI-PGF)"/>
            <person name="Walter F."/>
            <person name="Albersmeier A."/>
            <person name="Kalinowski J."/>
            <person name="Ruckert C."/>
        </authorList>
    </citation>
    <scope>NUCLEOTIDE SEQUENCE</scope>
    <source>
        <strain evidence="9">JCM 19831</strain>
    </source>
</reference>
<evidence type="ECO:0000256" key="1">
    <source>
        <dbReference type="ARBA" id="ARBA00007532"/>
    </source>
</evidence>
<feature type="domain" description="Pyridine nucleotide-disulphide oxidoreductase dimerisation" evidence="7">
    <location>
        <begin position="365"/>
        <end position="471"/>
    </location>
</feature>
<keyword evidence="3 5" id="KW-0274">FAD</keyword>
<gene>
    <name evidence="9" type="ORF">GCM10007977_023610</name>
</gene>
<dbReference type="GO" id="GO:0004148">
    <property type="term" value="F:dihydrolipoyl dehydrogenase (NADH) activity"/>
    <property type="evidence" value="ECO:0007669"/>
    <property type="project" value="TreeGrafter"/>
</dbReference>
<feature type="binding site" evidence="5">
    <location>
        <position position="317"/>
    </location>
    <ligand>
        <name>FAD</name>
        <dbReference type="ChEBI" id="CHEBI:57692"/>
    </ligand>
</feature>
<dbReference type="SUPFAM" id="SSF51905">
    <property type="entry name" value="FAD/NAD(P)-binding domain"/>
    <property type="match status" value="2"/>
</dbReference>
<dbReference type="InterPro" id="IPR023753">
    <property type="entry name" value="FAD/NAD-binding_dom"/>
</dbReference>
<protein>
    <submittedName>
        <fullName evidence="9">Oxidoreductase</fullName>
    </submittedName>
</protein>
<dbReference type="Pfam" id="PF02852">
    <property type="entry name" value="Pyr_redox_dim"/>
    <property type="match status" value="1"/>
</dbReference>
<comment type="cofactor">
    <cofactor evidence="5">
        <name>FAD</name>
        <dbReference type="ChEBI" id="CHEBI:57692"/>
    </cofactor>
    <text evidence="5">Binds 1 FAD per subunit.</text>
</comment>
<evidence type="ECO:0000259" key="8">
    <source>
        <dbReference type="Pfam" id="PF07992"/>
    </source>
</evidence>
<comment type="caution">
    <text evidence="9">The sequence shown here is derived from an EMBL/GenBank/DDBJ whole genome shotgun (WGS) entry which is preliminary data.</text>
</comment>
<proteinExistence type="inferred from homology"/>
<dbReference type="PANTHER" id="PTHR22912:SF151">
    <property type="entry name" value="DIHYDROLIPOYL DEHYDROGENASE, MITOCHONDRIAL"/>
    <property type="match status" value="1"/>
</dbReference>
<dbReference type="AlphaFoldDB" id="A0A917TFW5"/>
<dbReference type="InterPro" id="IPR036188">
    <property type="entry name" value="FAD/NAD-bd_sf"/>
</dbReference>
<feature type="binding site" evidence="5">
    <location>
        <position position="284"/>
    </location>
    <ligand>
        <name>NAD(+)</name>
        <dbReference type="ChEBI" id="CHEBI:57540"/>
    </ligand>
</feature>
<dbReference type="InterPro" id="IPR050151">
    <property type="entry name" value="Class-I_Pyr_Nuc-Dis_Oxidored"/>
</dbReference>
<feature type="disulfide bond" description="Redox-active" evidence="6">
    <location>
        <begin position="50"/>
        <end position="55"/>
    </location>
</feature>
<keyword evidence="2" id="KW-0285">Flavoprotein</keyword>
<dbReference type="PRINTS" id="PR00411">
    <property type="entry name" value="PNDRDTASEI"/>
</dbReference>
<dbReference type="EMBL" id="BMPI01000009">
    <property type="protein sequence ID" value="GGM21731.1"/>
    <property type="molecule type" value="Genomic_DNA"/>
</dbReference>
<feature type="binding site" evidence="5">
    <location>
        <position position="209"/>
    </location>
    <ligand>
        <name>NAD(+)</name>
        <dbReference type="ChEBI" id="CHEBI:57540"/>
    </ligand>
</feature>
<accession>A0A917TFW5</accession>
<dbReference type="GO" id="GO:0006103">
    <property type="term" value="P:2-oxoglutarate metabolic process"/>
    <property type="evidence" value="ECO:0007669"/>
    <property type="project" value="TreeGrafter"/>
</dbReference>
<dbReference type="InterPro" id="IPR016156">
    <property type="entry name" value="FAD/NAD-linked_Rdtase_dimer_sf"/>
</dbReference>
<keyword evidence="4 5" id="KW-0520">NAD</keyword>
<evidence type="ECO:0000256" key="4">
    <source>
        <dbReference type="ARBA" id="ARBA00023027"/>
    </source>
</evidence>
<dbReference type="Gene3D" id="3.50.50.60">
    <property type="entry name" value="FAD/NAD(P)-binding domain"/>
    <property type="match status" value="2"/>
</dbReference>
<feature type="binding site" evidence="5">
    <location>
        <position position="59"/>
    </location>
    <ligand>
        <name>FAD</name>
        <dbReference type="ChEBI" id="CHEBI:57692"/>
    </ligand>
</feature>
<evidence type="ECO:0000256" key="5">
    <source>
        <dbReference type="PIRSR" id="PIRSR000350-3"/>
    </source>
</evidence>
<dbReference type="PIRSF" id="PIRSF000350">
    <property type="entry name" value="Mercury_reductase_MerA"/>
    <property type="match status" value="1"/>
</dbReference>
<dbReference type="RefSeq" id="WP_229834732.1">
    <property type="nucleotide sequence ID" value="NZ_BMPI01000009.1"/>
</dbReference>
<reference evidence="9" key="2">
    <citation type="submission" date="2020-09" db="EMBL/GenBank/DDBJ databases">
        <authorList>
            <person name="Sun Q."/>
            <person name="Ohkuma M."/>
        </authorList>
    </citation>
    <scope>NUCLEOTIDE SEQUENCE</scope>
    <source>
        <strain evidence="9">JCM 19831</strain>
    </source>
</reference>
<organism evidence="9 10">
    <name type="scientific">Dactylosporangium sucinum</name>
    <dbReference type="NCBI Taxonomy" id="1424081"/>
    <lineage>
        <taxon>Bacteria</taxon>
        <taxon>Bacillati</taxon>
        <taxon>Actinomycetota</taxon>
        <taxon>Actinomycetes</taxon>
        <taxon>Micromonosporales</taxon>
        <taxon>Micromonosporaceae</taxon>
        <taxon>Dactylosporangium</taxon>
    </lineage>
</organism>
<name>A0A917TFW5_9ACTN</name>
<dbReference type="SUPFAM" id="SSF55424">
    <property type="entry name" value="FAD/NAD-linked reductases, dimerisation (C-terminal) domain"/>
    <property type="match status" value="1"/>
</dbReference>
<evidence type="ECO:0000313" key="10">
    <source>
        <dbReference type="Proteomes" id="UP000642070"/>
    </source>
</evidence>
<dbReference type="Proteomes" id="UP000642070">
    <property type="component" value="Unassembled WGS sequence"/>
</dbReference>
<keyword evidence="5" id="KW-0547">Nucleotide-binding</keyword>
<feature type="binding site" evidence="5">
    <location>
        <position position="123"/>
    </location>
    <ligand>
        <name>FAD</name>
        <dbReference type="ChEBI" id="CHEBI:57692"/>
    </ligand>
</feature>
<feature type="binding site" evidence="5">
    <location>
        <begin position="148"/>
        <end position="150"/>
    </location>
    <ligand>
        <name>FAD</name>
        <dbReference type="ChEBI" id="CHEBI:57692"/>
    </ligand>
</feature>
<evidence type="ECO:0000259" key="7">
    <source>
        <dbReference type="Pfam" id="PF02852"/>
    </source>
</evidence>
<dbReference type="PRINTS" id="PR00368">
    <property type="entry name" value="FADPNR"/>
</dbReference>
<dbReference type="InterPro" id="IPR001100">
    <property type="entry name" value="Pyr_nuc-diS_OxRdtase"/>
</dbReference>
<evidence type="ECO:0000256" key="6">
    <source>
        <dbReference type="PIRSR" id="PIRSR000350-4"/>
    </source>
</evidence>
<feature type="binding site" evidence="5">
    <location>
        <begin position="185"/>
        <end position="192"/>
    </location>
    <ligand>
        <name>NAD(+)</name>
        <dbReference type="ChEBI" id="CHEBI:57540"/>
    </ligand>
</feature>
<evidence type="ECO:0000256" key="3">
    <source>
        <dbReference type="ARBA" id="ARBA00022827"/>
    </source>
</evidence>
<comment type="similarity">
    <text evidence="1">Belongs to the class-I pyridine nucleotide-disulfide oxidoreductase family.</text>
</comment>